<keyword evidence="11" id="KW-0808">Transferase</keyword>
<evidence type="ECO:0000256" key="7">
    <source>
        <dbReference type="ARBA" id="ARBA00022842"/>
    </source>
</evidence>
<dbReference type="GO" id="GO:0046872">
    <property type="term" value="F:metal ion binding"/>
    <property type="evidence" value="ECO:0007669"/>
    <property type="project" value="UniProtKB-KW"/>
</dbReference>
<keyword evidence="1" id="KW-0815">Transposition</keyword>
<evidence type="ECO:0000256" key="14">
    <source>
        <dbReference type="ARBA" id="ARBA00049244"/>
    </source>
</evidence>
<comment type="catalytic activity">
    <reaction evidence="14">
        <text>DNA(n) + a 2'-deoxyribonucleoside 5'-triphosphate = DNA(n+1) + diphosphate</text>
        <dbReference type="Rhea" id="RHEA:22508"/>
        <dbReference type="Rhea" id="RHEA-COMP:17339"/>
        <dbReference type="Rhea" id="RHEA-COMP:17340"/>
        <dbReference type="ChEBI" id="CHEBI:33019"/>
        <dbReference type="ChEBI" id="CHEBI:61560"/>
        <dbReference type="ChEBI" id="CHEBI:173112"/>
        <dbReference type="EC" id="2.7.7.7"/>
    </reaction>
</comment>
<keyword evidence="3" id="KW-0540">Nuclease</keyword>
<comment type="catalytic activity">
    <reaction evidence="13">
        <text>DNA(n) + a 2'-deoxyribonucleoside 5'-triphosphate = DNA(n+1) + diphosphate</text>
        <dbReference type="Rhea" id="RHEA:22508"/>
        <dbReference type="Rhea" id="RHEA-COMP:17339"/>
        <dbReference type="Rhea" id="RHEA-COMP:17340"/>
        <dbReference type="ChEBI" id="CHEBI:33019"/>
        <dbReference type="ChEBI" id="CHEBI:61560"/>
        <dbReference type="ChEBI" id="CHEBI:173112"/>
        <dbReference type="EC" id="2.7.7.49"/>
    </reaction>
</comment>
<gene>
    <name evidence="16" type="ORF">VP01_3880g3</name>
</gene>
<dbReference type="GO" id="GO:0006310">
    <property type="term" value="P:DNA recombination"/>
    <property type="evidence" value="ECO:0007669"/>
    <property type="project" value="UniProtKB-KW"/>
</dbReference>
<keyword evidence="2" id="KW-0548">Nucleotidyltransferase</keyword>
<dbReference type="GO" id="GO:0003723">
    <property type="term" value="F:RNA binding"/>
    <property type="evidence" value="ECO:0007669"/>
    <property type="project" value="UniProtKB-KW"/>
</dbReference>
<dbReference type="InterPro" id="IPR036397">
    <property type="entry name" value="RNaseH_sf"/>
</dbReference>
<evidence type="ECO:0000256" key="3">
    <source>
        <dbReference type="ARBA" id="ARBA00022722"/>
    </source>
</evidence>
<dbReference type="PANTHER" id="PTHR42648">
    <property type="entry name" value="TRANSPOSASE, PUTATIVE-RELATED"/>
    <property type="match status" value="1"/>
</dbReference>
<dbReference type="PROSITE" id="PS50994">
    <property type="entry name" value="INTEGRASE"/>
    <property type="match status" value="1"/>
</dbReference>
<dbReference type="Proteomes" id="UP000037035">
    <property type="component" value="Unassembled WGS sequence"/>
</dbReference>
<dbReference type="PANTHER" id="PTHR42648:SF11">
    <property type="entry name" value="TRANSPOSON TY4-P GAG-POL POLYPROTEIN"/>
    <property type="match status" value="1"/>
</dbReference>
<keyword evidence="10" id="KW-0695">RNA-directed DNA polymerase</keyword>
<dbReference type="GO" id="GO:0003964">
    <property type="term" value="F:RNA-directed DNA polymerase activity"/>
    <property type="evidence" value="ECO:0007669"/>
    <property type="project" value="UniProtKB-KW"/>
</dbReference>
<keyword evidence="17" id="KW-1185">Reference proteome</keyword>
<keyword evidence="6" id="KW-0378">Hydrolase</keyword>
<accession>A0A0L6UUT8</accession>
<dbReference type="AlphaFoldDB" id="A0A0L6UUT8"/>
<dbReference type="GO" id="GO:0005634">
    <property type="term" value="C:nucleus"/>
    <property type="evidence" value="ECO:0007669"/>
    <property type="project" value="UniProtKB-ARBA"/>
</dbReference>
<evidence type="ECO:0000256" key="13">
    <source>
        <dbReference type="ARBA" id="ARBA00048173"/>
    </source>
</evidence>
<proteinExistence type="predicted"/>
<dbReference type="EMBL" id="LAVV01008924">
    <property type="protein sequence ID" value="KNZ51630.1"/>
    <property type="molecule type" value="Genomic_DNA"/>
</dbReference>
<dbReference type="GO" id="GO:0016787">
    <property type="term" value="F:hydrolase activity"/>
    <property type="evidence" value="ECO:0007669"/>
    <property type="project" value="UniProtKB-KW"/>
</dbReference>
<dbReference type="VEuPathDB" id="FungiDB:VP01_3880g3"/>
<dbReference type="InterPro" id="IPR039537">
    <property type="entry name" value="Retrotran_Ty1/copia-like"/>
</dbReference>
<keyword evidence="12" id="KW-0233">DNA recombination</keyword>
<feature type="domain" description="Integrase catalytic" evidence="15">
    <location>
        <begin position="186"/>
        <end position="326"/>
    </location>
</feature>
<keyword evidence="7" id="KW-0460">Magnesium</keyword>
<reference evidence="16 17" key="1">
    <citation type="submission" date="2015-08" db="EMBL/GenBank/DDBJ databases">
        <title>Next Generation Sequencing and Analysis of the Genome of Puccinia sorghi L Schw, the Causal Agent of Maize Common Rust.</title>
        <authorList>
            <person name="Rochi L."/>
            <person name="Burguener G."/>
            <person name="Darino M."/>
            <person name="Turjanski A."/>
            <person name="Kreff E."/>
            <person name="Dieguez M.J."/>
            <person name="Sacco F."/>
        </authorList>
    </citation>
    <scope>NUCLEOTIDE SEQUENCE [LARGE SCALE GENOMIC DNA]</scope>
    <source>
        <strain evidence="16 17">RO10H11247</strain>
    </source>
</reference>
<protein>
    <recommendedName>
        <fullName evidence="15">Integrase catalytic domain-containing protein</fullName>
    </recommendedName>
</protein>
<evidence type="ECO:0000256" key="10">
    <source>
        <dbReference type="ARBA" id="ARBA00022918"/>
    </source>
</evidence>
<evidence type="ECO:0000256" key="6">
    <source>
        <dbReference type="ARBA" id="ARBA00022801"/>
    </source>
</evidence>
<dbReference type="GO" id="GO:0003887">
    <property type="term" value="F:DNA-directed DNA polymerase activity"/>
    <property type="evidence" value="ECO:0007669"/>
    <property type="project" value="UniProtKB-KW"/>
</dbReference>
<evidence type="ECO:0000256" key="1">
    <source>
        <dbReference type="ARBA" id="ARBA00022578"/>
    </source>
</evidence>
<evidence type="ECO:0000256" key="9">
    <source>
        <dbReference type="ARBA" id="ARBA00022908"/>
    </source>
</evidence>
<dbReference type="Pfam" id="PF00665">
    <property type="entry name" value="rve"/>
    <property type="match status" value="1"/>
</dbReference>
<evidence type="ECO:0000256" key="8">
    <source>
        <dbReference type="ARBA" id="ARBA00022884"/>
    </source>
</evidence>
<dbReference type="Gene3D" id="3.30.420.10">
    <property type="entry name" value="Ribonuclease H-like superfamily/Ribonuclease H"/>
    <property type="match status" value="1"/>
</dbReference>
<keyword evidence="8" id="KW-0694">RNA-binding</keyword>
<name>A0A0L6UUT8_9BASI</name>
<sequence length="326" mass="36965">MEEDILTYDLLKQLPSSLDNIKQQITHSPDAADIKPKTLLDHLEIHLNKLKVSNASKGESIATTMYTNDDQRFSSGTHNPNLRTHTKDKCWAIYPEKRAAFLKKKEESQPFLDGHYENNLPILKLEPLSSHSTHLSSGEILHKSLGHVSFFRIRRKLGIPIKASETCKSCAVVKITKASFKHQTSMAEKPFEELHLDLIGPISPLSHKLHKYILTIVDGYTRFVAAIPLTSKSEVFSTLSQVINIEAKRLGYYPSVLHSDRGTEFLNAQVGEFCRTNVIRQRFSDEYTPQQNGLAERFNRTVIKSLRTVMLDSGLKPNLWNEVISS</sequence>
<evidence type="ECO:0000313" key="16">
    <source>
        <dbReference type="EMBL" id="KNZ51630.1"/>
    </source>
</evidence>
<dbReference type="OrthoDB" id="7691805at2759"/>
<evidence type="ECO:0000256" key="12">
    <source>
        <dbReference type="ARBA" id="ARBA00023172"/>
    </source>
</evidence>
<evidence type="ECO:0000256" key="4">
    <source>
        <dbReference type="ARBA" id="ARBA00022723"/>
    </source>
</evidence>
<evidence type="ECO:0000256" key="11">
    <source>
        <dbReference type="ARBA" id="ARBA00022932"/>
    </source>
</evidence>
<organism evidence="16 17">
    <name type="scientific">Puccinia sorghi</name>
    <dbReference type="NCBI Taxonomy" id="27349"/>
    <lineage>
        <taxon>Eukaryota</taxon>
        <taxon>Fungi</taxon>
        <taxon>Dikarya</taxon>
        <taxon>Basidiomycota</taxon>
        <taxon>Pucciniomycotina</taxon>
        <taxon>Pucciniomycetes</taxon>
        <taxon>Pucciniales</taxon>
        <taxon>Pucciniaceae</taxon>
        <taxon>Puccinia</taxon>
    </lineage>
</organism>
<keyword evidence="4" id="KW-0479">Metal-binding</keyword>
<dbReference type="InterPro" id="IPR012337">
    <property type="entry name" value="RNaseH-like_sf"/>
</dbReference>
<evidence type="ECO:0000256" key="2">
    <source>
        <dbReference type="ARBA" id="ARBA00022695"/>
    </source>
</evidence>
<dbReference type="InterPro" id="IPR001584">
    <property type="entry name" value="Integrase_cat-core"/>
</dbReference>
<dbReference type="GO" id="GO:0004519">
    <property type="term" value="F:endonuclease activity"/>
    <property type="evidence" value="ECO:0007669"/>
    <property type="project" value="UniProtKB-KW"/>
</dbReference>
<keyword evidence="9" id="KW-0229">DNA integration</keyword>
<dbReference type="SUPFAM" id="SSF53098">
    <property type="entry name" value="Ribonuclease H-like"/>
    <property type="match status" value="1"/>
</dbReference>
<keyword evidence="5" id="KW-0255">Endonuclease</keyword>
<dbReference type="GO" id="GO:0032196">
    <property type="term" value="P:transposition"/>
    <property type="evidence" value="ECO:0007669"/>
    <property type="project" value="UniProtKB-KW"/>
</dbReference>
<keyword evidence="11" id="KW-0239">DNA-directed DNA polymerase</keyword>
<evidence type="ECO:0000259" key="15">
    <source>
        <dbReference type="PROSITE" id="PS50994"/>
    </source>
</evidence>
<evidence type="ECO:0000313" key="17">
    <source>
        <dbReference type="Proteomes" id="UP000037035"/>
    </source>
</evidence>
<dbReference type="GO" id="GO:0015074">
    <property type="term" value="P:DNA integration"/>
    <property type="evidence" value="ECO:0007669"/>
    <property type="project" value="UniProtKB-KW"/>
</dbReference>
<evidence type="ECO:0000256" key="5">
    <source>
        <dbReference type="ARBA" id="ARBA00022759"/>
    </source>
</evidence>
<comment type="caution">
    <text evidence="16">The sequence shown here is derived from an EMBL/GenBank/DDBJ whole genome shotgun (WGS) entry which is preliminary data.</text>
</comment>